<evidence type="ECO:0000259" key="2">
    <source>
        <dbReference type="Pfam" id="PF22483"/>
    </source>
</evidence>
<dbReference type="PANTHER" id="PTHR35004">
    <property type="entry name" value="TRANSPOSASE RV3428C-RELATED"/>
    <property type="match status" value="1"/>
</dbReference>
<feature type="domain" description="Transposase for insertion sequence element IS21-like C-terminal" evidence="2">
    <location>
        <begin position="87"/>
        <end position="156"/>
    </location>
</feature>
<feature type="region of interest" description="Disordered" evidence="1">
    <location>
        <begin position="255"/>
        <end position="285"/>
    </location>
</feature>
<accession>A0A645AXS8</accession>
<feature type="compositionally biased region" description="Basic and acidic residues" evidence="1">
    <location>
        <begin position="255"/>
        <end position="267"/>
    </location>
</feature>
<gene>
    <name evidence="3" type="ORF">SDC9_104796</name>
</gene>
<dbReference type="AlphaFoldDB" id="A0A645AXS8"/>
<protein>
    <recommendedName>
        <fullName evidence="2">Transposase for insertion sequence element IS21-like C-terminal domain-containing protein</fullName>
    </recommendedName>
</protein>
<reference evidence="3" key="1">
    <citation type="submission" date="2019-08" db="EMBL/GenBank/DDBJ databases">
        <authorList>
            <person name="Kucharzyk K."/>
            <person name="Murdoch R.W."/>
            <person name="Higgins S."/>
            <person name="Loffler F."/>
        </authorList>
    </citation>
    <scope>NUCLEOTIDE SEQUENCE</scope>
</reference>
<dbReference type="InterPro" id="IPR054353">
    <property type="entry name" value="IstA-like_C"/>
</dbReference>
<dbReference type="EMBL" id="VSSQ01016532">
    <property type="protein sequence ID" value="MPM57967.1"/>
    <property type="molecule type" value="Genomic_DNA"/>
</dbReference>
<evidence type="ECO:0000256" key="1">
    <source>
        <dbReference type="SAM" id="MobiDB-lite"/>
    </source>
</evidence>
<dbReference type="Pfam" id="PF22483">
    <property type="entry name" value="Mu-transpos_C_2"/>
    <property type="match status" value="1"/>
</dbReference>
<organism evidence="3">
    <name type="scientific">bioreactor metagenome</name>
    <dbReference type="NCBI Taxonomy" id="1076179"/>
    <lineage>
        <taxon>unclassified sequences</taxon>
        <taxon>metagenomes</taxon>
        <taxon>ecological metagenomes</taxon>
    </lineage>
</organism>
<dbReference type="PANTHER" id="PTHR35004:SF8">
    <property type="entry name" value="TRANSPOSASE RV3428C-RELATED"/>
    <property type="match status" value="1"/>
</dbReference>
<evidence type="ECO:0000313" key="3">
    <source>
        <dbReference type="EMBL" id="MPM57967.1"/>
    </source>
</evidence>
<name>A0A645AXS8_9ZZZZ</name>
<proteinExistence type="predicted"/>
<sequence>MSGHYGSVVLPARVRKPKDKSSVENSVLIASRKILAKLRNVQILSFADLQSLIRSALKQVNEAPLTGKSGSRWSTYLAEEKEYMLPLPEFPYEMAQWGKAKVQPNCHIAFQRKFYSVPFEYLGEEADVRATQSTVEIFYHHQRIASHKRLWGKADYSTIQEHMPPDKLFFSDWNRSRFLSWAEKTGDAARKVVEAILDRAVIEQQAYRSCFGLLNLQNKYGPQRLERACCLILTRTLSPTYQQIKNILEKNMDAAEQPGTKRKEHPSVKRGFQRGATYFGGDAND</sequence>
<comment type="caution">
    <text evidence="3">The sequence shown here is derived from an EMBL/GenBank/DDBJ whole genome shotgun (WGS) entry which is preliminary data.</text>
</comment>